<gene>
    <name evidence="1" type="ORF">HW452_15175</name>
</gene>
<name>A0ACC5VXD9_9GAMM</name>
<protein>
    <submittedName>
        <fullName evidence="1">Tripartite tricarboxylate transporter substrate binding protein</fullName>
    </submittedName>
</protein>
<evidence type="ECO:0000313" key="2">
    <source>
        <dbReference type="Proteomes" id="UP001319846"/>
    </source>
</evidence>
<dbReference type="EMBL" id="JABYQT010000012">
    <property type="protein sequence ID" value="MBZ5488866.1"/>
    <property type="molecule type" value="Genomic_DNA"/>
</dbReference>
<keyword evidence="2" id="KW-1185">Reference proteome</keyword>
<proteinExistence type="predicted"/>
<dbReference type="Proteomes" id="UP001319846">
    <property type="component" value="Unassembled WGS sequence"/>
</dbReference>
<sequence>MACSGRGALRYLKIAIASGLLLIANWAIASDSFPQEEISVVIPYMAGGPSDVLLRDIFKAAQPYLGQSVSVEYMPGSGAILGARRVLEAAPDGYTLLVCHQSLDLAYLAGQASFNHTHFAPVAMLIRTVSIPTTYAGHRAQRASDIAALVNQRSTPLAFGVTRHSNDHLFWLQFFEQSGISPADVLVVHFPSMSSQVEALLAHEIDFALLDMPSTGQLYASHALTPLGVAASERLPGLPRIETLSEQGIDLVNTADRGLLAPLDTPPERLATLANALAQALNDTSLRYRLAHDYGSLIDYRPLAAYGDYLNEQFYKLAPLAEHVHFRR</sequence>
<accession>A0ACC5VXD9</accession>
<comment type="caution">
    <text evidence="1">The sequence shown here is derived from an EMBL/GenBank/DDBJ whole genome shotgun (WGS) entry which is preliminary data.</text>
</comment>
<organism evidence="1 2">
    <name type="scientific">Vreelandella aquamarina</name>
    <dbReference type="NCBI Taxonomy" id="77097"/>
    <lineage>
        <taxon>Bacteria</taxon>
        <taxon>Pseudomonadati</taxon>
        <taxon>Pseudomonadota</taxon>
        <taxon>Gammaproteobacteria</taxon>
        <taxon>Oceanospirillales</taxon>
        <taxon>Halomonadaceae</taxon>
        <taxon>Vreelandella</taxon>
    </lineage>
</organism>
<evidence type="ECO:0000313" key="1">
    <source>
        <dbReference type="EMBL" id="MBZ5488866.1"/>
    </source>
</evidence>
<reference evidence="1" key="1">
    <citation type="submission" date="2020-06" db="EMBL/GenBank/DDBJ databases">
        <title>Whole Genome Sequence of Halomonas aquamarina MB598.</title>
        <authorList>
            <person name="Pervaiz M."/>
            <person name="Fariq A."/>
            <person name="Yasmin A."/>
            <person name="Welch M."/>
        </authorList>
    </citation>
    <scope>NUCLEOTIDE SEQUENCE</scope>
    <source>
        <strain evidence="1">MB598</strain>
    </source>
</reference>